<dbReference type="PANTHER" id="PTHR10997">
    <property type="entry name" value="IMPORTIN-7, 8, 11"/>
    <property type="match status" value="1"/>
</dbReference>
<evidence type="ECO:0000259" key="6">
    <source>
        <dbReference type="PROSITE" id="PS50166"/>
    </source>
</evidence>
<evidence type="ECO:0000313" key="8">
    <source>
        <dbReference type="Proteomes" id="UP001152885"/>
    </source>
</evidence>
<name>A0A9W4U1C5_9ASCO</name>
<dbReference type="EMBL" id="CANTUO010000006">
    <property type="protein sequence ID" value="CAI5760361.1"/>
    <property type="molecule type" value="Genomic_DNA"/>
</dbReference>
<gene>
    <name evidence="7" type="ORF">CANVERA_P4871</name>
</gene>
<keyword evidence="8" id="KW-1185">Reference proteome</keyword>
<evidence type="ECO:0000313" key="7">
    <source>
        <dbReference type="EMBL" id="CAI5760361.1"/>
    </source>
</evidence>
<dbReference type="Gene3D" id="1.25.10.10">
    <property type="entry name" value="Leucine-rich Repeat Variant"/>
    <property type="match status" value="1"/>
</dbReference>
<dbReference type="PROSITE" id="PS50166">
    <property type="entry name" value="IMPORTIN_B_NT"/>
    <property type="match status" value="1"/>
</dbReference>
<dbReference type="Proteomes" id="UP001152885">
    <property type="component" value="Unassembled WGS sequence"/>
</dbReference>
<keyword evidence="3" id="KW-0813">Transport</keyword>
<protein>
    <recommendedName>
        <fullName evidence="6">Importin N-terminal domain-containing protein</fullName>
    </recommendedName>
</protein>
<dbReference type="InterPro" id="IPR016024">
    <property type="entry name" value="ARM-type_fold"/>
</dbReference>
<proteinExistence type="inferred from homology"/>
<comment type="similarity">
    <text evidence="2">Belongs to the importin beta family.</text>
</comment>
<evidence type="ECO:0000256" key="1">
    <source>
        <dbReference type="ARBA" id="ARBA00004123"/>
    </source>
</evidence>
<accession>A0A9W4U1C5</accession>
<dbReference type="GO" id="GO:0006606">
    <property type="term" value="P:protein import into nucleus"/>
    <property type="evidence" value="ECO:0007669"/>
    <property type="project" value="TreeGrafter"/>
</dbReference>
<organism evidence="7 8">
    <name type="scientific">Candida verbasci</name>
    <dbReference type="NCBI Taxonomy" id="1227364"/>
    <lineage>
        <taxon>Eukaryota</taxon>
        <taxon>Fungi</taxon>
        <taxon>Dikarya</taxon>
        <taxon>Ascomycota</taxon>
        <taxon>Saccharomycotina</taxon>
        <taxon>Pichiomycetes</taxon>
        <taxon>Debaryomycetaceae</taxon>
        <taxon>Candida/Lodderomyces clade</taxon>
        <taxon>Candida</taxon>
    </lineage>
</organism>
<dbReference type="GO" id="GO:0005829">
    <property type="term" value="C:cytosol"/>
    <property type="evidence" value="ECO:0007669"/>
    <property type="project" value="TreeGrafter"/>
</dbReference>
<dbReference type="OrthoDB" id="431626at2759"/>
<feature type="domain" description="Importin N-terminal" evidence="6">
    <location>
        <begin position="22"/>
        <end position="100"/>
    </location>
</feature>
<feature type="coiled-coil region" evidence="5">
    <location>
        <begin position="841"/>
        <end position="872"/>
    </location>
</feature>
<dbReference type="GO" id="GO:0031267">
    <property type="term" value="F:small GTPase binding"/>
    <property type="evidence" value="ECO:0007669"/>
    <property type="project" value="InterPro"/>
</dbReference>
<sequence length="947" mass="107715">MSDSINLIINLTNPDNNIRKSSELEFNSLLKCDPSNISLHLIESACNSNLSTDIRQSCLLNLRRIVPQFWSLSFGSFIGPPINQEIKTIIRKNLMDLALNTFESKLRNGSAYCITQIAYSDFPDEWPSLLNDLYLATINFENSNNVLGGLQVLNDLFDDFINEEQFWEGGICSQITDQLNNILNANLTDEIKIKAIALYESVLNILKSPEAFNNLQRKQFVINHVNQVLNIFINLLTNCDSILKGSIYRVIAILIGEFHKKINLDLKSKILKISLSDLSNIAPVYEKKALSSEEGLMEYKNVIAELLNTIACIQHDISIGNTLFVKDLIVCSILPNEKIEQYEADLNTYVSDISGLSTDVNIRESALDFLNDLNESDANLIFNEVINNLNCENWRILESELYILEGLMSGDAEIKNAPNLNILTQFIKDQSIVTSRVFILLPKYFEKFSDNHAKQVFIDMILFAEKSTPFIKVSALVSCLPFNQVLSFKELDVSIQTKIFQIVYSLIDECDEDGLPVLLEAINQAIIISPNEATSNDTIDLIFKISFKDTHNIQLVSDSSDCLITLLSDVNIENYINICEKSLPMIINIIKESKNEYNSDLILALEFLGIVIKSCPTEELPESIFNYIFPVLESILLNAIDDQILQYGGEVLNDLIQKSYPYFNSETNISILMNIIYKFLSPELSDSAANKSGLLVESLFSKFSNFINIKILSHILKMTVDRLVIAKEVPTIENLIMVFCQLVLKSPQEIINFLNSMNIENQSSLQVILPIWFESYEVTRGFENIKMNTLALAKIFSLNSSIIETIMVQGDPLPFDKDLIITRSKAKELKYETISAPLKILKLLIAELEFQQTNIQEENEELQQEVQEGDDDDDDGWEDVDEMSIPTFEKLKSYINDEKQHDQDESLKGLLLEFFKECTMKNLGNFENYYNQLTDKEKKILSDNLLF</sequence>
<evidence type="ECO:0000256" key="2">
    <source>
        <dbReference type="ARBA" id="ARBA00007991"/>
    </source>
</evidence>
<evidence type="ECO:0000256" key="5">
    <source>
        <dbReference type="SAM" id="Coils"/>
    </source>
</evidence>
<comment type="subcellular location">
    <subcellularLocation>
        <location evidence="1">Nucleus</location>
    </subcellularLocation>
</comment>
<dbReference type="InterPro" id="IPR058669">
    <property type="entry name" value="TPR_IPO7/11-like"/>
</dbReference>
<dbReference type="SUPFAM" id="SSF48371">
    <property type="entry name" value="ARM repeat"/>
    <property type="match status" value="1"/>
</dbReference>
<comment type="caution">
    <text evidence="7">The sequence shown here is derived from an EMBL/GenBank/DDBJ whole genome shotgun (WGS) entry which is preliminary data.</text>
</comment>
<dbReference type="Pfam" id="PF25758">
    <property type="entry name" value="TPR_IPO11"/>
    <property type="match status" value="1"/>
</dbReference>
<dbReference type="PANTHER" id="PTHR10997:SF9">
    <property type="entry name" value="IMPORTIN-9"/>
    <property type="match status" value="1"/>
</dbReference>
<dbReference type="InterPro" id="IPR001494">
    <property type="entry name" value="Importin-beta_N"/>
</dbReference>
<evidence type="ECO:0000256" key="4">
    <source>
        <dbReference type="ARBA" id="ARBA00023242"/>
    </source>
</evidence>
<keyword evidence="4" id="KW-0539">Nucleus</keyword>
<keyword evidence="5" id="KW-0175">Coiled coil</keyword>
<dbReference type="AlphaFoldDB" id="A0A9W4U1C5"/>
<dbReference type="InterPro" id="IPR011989">
    <property type="entry name" value="ARM-like"/>
</dbReference>
<evidence type="ECO:0000256" key="3">
    <source>
        <dbReference type="ARBA" id="ARBA00022448"/>
    </source>
</evidence>
<reference evidence="7" key="1">
    <citation type="submission" date="2022-12" db="EMBL/GenBank/DDBJ databases">
        <authorList>
            <person name="Brejova B."/>
        </authorList>
    </citation>
    <scope>NUCLEOTIDE SEQUENCE</scope>
</reference>
<dbReference type="GO" id="GO:0005635">
    <property type="term" value="C:nuclear envelope"/>
    <property type="evidence" value="ECO:0007669"/>
    <property type="project" value="TreeGrafter"/>
</dbReference>